<sequence>MNHTLTIQAIDDDSDDLCWLEELLWEIPNIHVNFQGFRQLDAGLAALKDNPGDVLFLDFRLGAKTGVEAFKDIQEIGYLNPVILLTGHGDERIAVQALKEGMADYLTKATLTAPTLQRTIFNALEKHRLRQQNIEQKLRMEAADRELLRRIRSEKEVLEETLIGSLEAMTHVLSIMNPEVFNRSIRITRYATAIAKQLNLSVTWKLEVAALLSQIGFITFPPELLHNLARGRGLSHQETLLYHQYPSIGAEMIRKIPRMEKVADIIEYQEDTLDETTDSIESKIVPFESRILKVAIDLDGLESTGHTKQQALDTLRQHAKKYDPAVLNALRALSSKTLPFKTKEVAMADLNPSMILAEDIRAKSGAIVLPKGQPVTFTMLTRLHNFSLFQPIREPIQVLLPVTTLHEELELATGTD</sequence>
<dbReference type="PROSITE" id="PS50110">
    <property type="entry name" value="RESPONSE_REGULATORY"/>
    <property type="match status" value="1"/>
</dbReference>
<feature type="domain" description="Response regulatory" evidence="2">
    <location>
        <begin position="6"/>
        <end position="123"/>
    </location>
</feature>
<evidence type="ECO:0000313" key="3">
    <source>
        <dbReference type="EMBL" id="MDT7043631.1"/>
    </source>
</evidence>
<dbReference type="EMBL" id="JAQOUE010000001">
    <property type="protein sequence ID" value="MDT7043631.1"/>
    <property type="molecule type" value="Genomic_DNA"/>
</dbReference>
<dbReference type="InterPro" id="IPR001789">
    <property type="entry name" value="Sig_transdc_resp-reg_receiver"/>
</dbReference>
<dbReference type="PANTHER" id="PTHR45228:SF4">
    <property type="entry name" value="LIPOPROTEIN"/>
    <property type="match status" value="1"/>
</dbReference>
<gene>
    <name evidence="3" type="ORF">PPG34_14835</name>
</gene>
<dbReference type="SUPFAM" id="SSF52172">
    <property type="entry name" value="CheY-like"/>
    <property type="match status" value="1"/>
</dbReference>
<evidence type="ECO:0000313" key="4">
    <source>
        <dbReference type="Proteomes" id="UP001250932"/>
    </source>
</evidence>
<dbReference type="RefSeq" id="WP_313834197.1">
    <property type="nucleotide sequence ID" value="NZ_JAQOUE010000001.1"/>
</dbReference>
<dbReference type="SUPFAM" id="SSF109604">
    <property type="entry name" value="HD-domain/PDEase-like"/>
    <property type="match status" value="1"/>
</dbReference>
<dbReference type="Pfam" id="PF13487">
    <property type="entry name" value="HD_5"/>
    <property type="match status" value="1"/>
</dbReference>
<feature type="modified residue" description="4-aspartylphosphate" evidence="1">
    <location>
        <position position="58"/>
    </location>
</feature>
<dbReference type="Gene3D" id="3.40.50.2300">
    <property type="match status" value="1"/>
</dbReference>
<protein>
    <submittedName>
        <fullName evidence="3">Response regulator</fullName>
    </submittedName>
</protein>
<name>A0ABU3KB30_9BACT</name>
<keyword evidence="1" id="KW-0597">Phosphoprotein</keyword>
<dbReference type="Proteomes" id="UP001250932">
    <property type="component" value="Unassembled WGS sequence"/>
</dbReference>
<dbReference type="SMART" id="SM00448">
    <property type="entry name" value="REC"/>
    <property type="match status" value="1"/>
</dbReference>
<proteinExistence type="predicted"/>
<accession>A0ABU3KB30</accession>
<dbReference type="Pfam" id="PF00072">
    <property type="entry name" value="Response_reg"/>
    <property type="match status" value="1"/>
</dbReference>
<dbReference type="Gene3D" id="1.10.3210.10">
    <property type="entry name" value="Hypothetical protein af1432"/>
    <property type="match status" value="1"/>
</dbReference>
<dbReference type="InterPro" id="IPR052020">
    <property type="entry name" value="Cyclic_di-GMP/3'3'-cGAMP_PDE"/>
</dbReference>
<dbReference type="PANTHER" id="PTHR45228">
    <property type="entry name" value="CYCLIC DI-GMP PHOSPHODIESTERASE TM_0186-RELATED"/>
    <property type="match status" value="1"/>
</dbReference>
<dbReference type="InterPro" id="IPR011006">
    <property type="entry name" value="CheY-like_superfamily"/>
</dbReference>
<keyword evidence="4" id="KW-1185">Reference proteome</keyword>
<organism evidence="3 4">
    <name type="scientific">Candidatus Nitronereus thalassa</name>
    <dbReference type="NCBI Taxonomy" id="3020898"/>
    <lineage>
        <taxon>Bacteria</taxon>
        <taxon>Pseudomonadati</taxon>
        <taxon>Nitrospirota</taxon>
        <taxon>Nitrospiria</taxon>
        <taxon>Nitrospirales</taxon>
        <taxon>Nitrospiraceae</taxon>
        <taxon>Candidatus Nitronereus</taxon>
    </lineage>
</organism>
<evidence type="ECO:0000259" key="2">
    <source>
        <dbReference type="PROSITE" id="PS50110"/>
    </source>
</evidence>
<evidence type="ECO:0000256" key="1">
    <source>
        <dbReference type="PROSITE-ProRule" id="PRU00169"/>
    </source>
</evidence>
<reference evidence="3 4" key="1">
    <citation type="journal article" date="2023" name="ISME J.">
        <title>Cultivation and genomic characterization of novel and ubiquitous marine nitrite-oxidizing bacteria from the Nitrospirales.</title>
        <authorList>
            <person name="Mueller A.J."/>
            <person name="Daebeler A."/>
            <person name="Herbold C.W."/>
            <person name="Kirkegaard R.H."/>
            <person name="Daims H."/>
        </authorList>
    </citation>
    <scope>NUCLEOTIDE SEQUENCE [LARGE SCALE GENOMIC DNA]</scope>
    <source>
        <strain evidence="3 4">EB</strain>
    </source>
</reference>
<comment type="caution">
    <text evidence="3">The sequence shown here is derived from an EMBL/GenBank/DDBJ whole genome shotgun (WGS) entry which is preliminary data.</text>
</comment>